<dbReference type="AlphaFoldDB" id="A0AAV6U4Z2"/>
<keyword evidence="1" id="KW-0812">Transmembrane</keyword>
<dbReference type="EMBL" id="JAFNEN010000643">
    <property type="protein sequence ID" value="KAG8179189.1"/>
    <property type="molecule type" value="Genomic_DNA"/>
</dbReference>
<accession>A0AAV6U4Z2</accession>
<organism evidence="2 3">
    <name type="scientific">Oedothorax gibbosus</name>
    <dbReference type="NCBI Taxonomy" id="931172"/>
    <lineage>
        <taxon>Eukaryota</taxon>
        <taxon>Metazoa</taxon>
        <taxon>Ecdysozoa</taxon>
        <taxon>Arthropoda</taxon>
        <taxon>Chelicerata</taxon>
        <taxon>Arachnida</taxon>
        <taxon>Araneae</taxon>
        <taxon>Araneomorphae</taxon>
        <taxon>Entelegynae</taxon>
        <taxon>Araneoidea</taxon>
        <taxon>Linyphiidae</taxon>
        <taxon>Erigoninae</taxon>
        <taxon>Oedothorax</taxon>
    </lineage>
</organism>
<proteinExistence type="predicted"/>
<comment type="caution">
    <text evidence="2">The sequence shown here is derived from an EMBL/GenBank/DDBJ whole genome shotgun (WGS) entry which is preliminary data.</text>
</comment>
<dbReference type="Proteomes" id="UP000827092">
    <property type="component" value="Unassembled WGS sequence"/>
</dbReference>
<protein>
    <submittedName>
        <fullName evidence="2">Uncharacterized protein</fullName>
    </submittedName>
</protein>
<reference evidence="2 3" key="1">
    <citation type="journal article" date="2022" name="Nat. Ecol. Evol.">
        <title>A masculinizing supergene underlies an exaggerated male reproductive morph in a spider.</title>
        <authorList>
            <person name="Hendrickx F."/>
            <person name="De Corte Z."/>
            <person name="Sonet G."/>
            <person name="Van Belleghem S.M."/>
            <person name="Kostlbacher S."/>
            <person name="Vangestel C."/>
        </authorList>
    </citation>
    <scope>NUCLEOTIDE SEQUENCE [LARGE SCALE GENOMIC DNA]</scope>
    <source>
        <strain evidence="2">W744_W776</strain>
    </source>
</reference>
<evidence type="ECO:0000313" key="2">
    <source>
        <dbReference type="EMBL" id="KAG8179189.1"/>
    </source>
</evidence>
<keyword evidence="1" id="KW-0472">Membrane</keyword>
<keyword evidence="3" id="KW-1185">Reference proteome</keyword>
<evidence type="ECO:0000256" key="1">
    <source>
        <dbReference type="SAM" id="Phobius"/>
    </source>
</evidence>
<gene>
    <name evidence="2" type="ORF">JTE90_004018</name>
</gene>
<sequence>MLSWVTGLALGVSSGALPFWSLWVALGLWLCGGSQAWYKALRPRCQGATPRVVQSPIPGLLRMLRSS</sequence>
<name>A0AAV6U4Z2_9ARAC</name>
<feature type="transmembrane region" description="Helical" evidence="1">
    <location>
        <begin position="20"/>
        <end position="38"/>
    </location>
</feature>
<keyword evidence="1" id="KW-1133">Transmembrane helix</keyword>
<evidence type="ECO:0000313" key="3">
    <source>
        <dbReference type="Proteomes" id="UP000827092"/>
    </source>
</evidence>